<sequence length="45" mass="5494">AITEEVKEKLRQEHAKLNPLILKKEMEKRLKKVYDIQKRFGNKRD</sequence>
<evidence type="ECO:0000313" key="1">
    <source>
        <dbReference type="EMBL" id="KKQ35322.1"/>
    </source>
</evidence>
<gene>
    <name evidence="1" type="ORF">US50_C0018G0010</name>
</gene>
<dbReference type="AlphaFoldDB" id="A0A0G0GZ84"/>
<comment type="caution">
    <text evidence="1">The sequence shown here is derived from an EMBL/GenBank/DDBJ whole genome shotgun (WGS) entry which is preliminary data.</text>
</comment>
<organism evidence="1 2">
    <name type="scientific">Candidatus Nomurabacteria bacterium GW2011_GWB1_37_5</name>
    <dbReference type="NCBI Taxonomy" id="1618742"/>
    <lineage>
        <taxon>Bacteria</taxon>
        <taxon>Candidatus Nomuraibacteriota</taxon>
    </lineage>
</organism>
<dbReference type="Proteomes" id="UP000033876">
    <property type="component" value="Unassembled WGS sequence"/>
</dbReference>
<evidence type="ECO:0000313" key="2">
    <source>
        <dbReference type="Proteomes" id="UP000033876"/>
    </source>
</evidence>
<feature type="non-terminal residue" evidence="1">
    <location>
        <position position="1"/>
    </location>
</feature>
<protein>
    <submittedName>
        <fullName evidence="1">Uncharacterized protein</fullName>
    </submittedName>
</protein>
<reference evidence="1 2" key="1">
    <citation type="journal article" date="2015" name="Nature">
        <title>rRNA introns, odd ribosomes, and small enigmatic genomes across a large radiation of phyla.</title>
        <authorList>
            <person name="Brown C.T."/>
            <person name="Hug L.A."/>
            <person name="Thomas B.C."/>
            <person name="Sharon I."/>
            <person name="Castelle C.J."/>
            <person name="Singh A."/>
            <person name="Wilkins M.J."/>
            <person name="Williams K.H."/>
            <person name="Banfield J.F."/>
        </authorList>
    </citation>
    <scope>NUCLEOTIDE SEQUENCE [LARGE SCALE GENOMIC DNA]</scope>
</reference>
<proteinExistence type="predicted"/>
<name>A0A0G0GZ84_9BACT</name>
<accession>A0A0G0GZ84</accession>
<dbReference type="EMBL" id="LBTF01000018">
    <property type="protein sequence ID" value="KKQ35322.1"/>
    <property type="molecule type" value="Genomic_DNA"/>
</dbReference>